<dbReference type="SUPFAM" id="SSF54862">
    <property type="entry name" value="4Fe-4S ferredoxins"/>
    <property type="match status" value="1"/>
</dbReference>
<dbReference type="AlphaFoldDB" id="A0A223E5Y3"/>
<comment type="catalytic activity">
    <reaction evidence="6">
        <text>(R)-lactate + A = pyruvate + AH2</text>
        <dbReference type="Rhea" id="RHEA:15089"/>
        <dbReference type="ChEBI" id="CHEBI:13193"/>
        <dbReference type="ChEBI" id="CHEBI:15361"/>
        <dbReference type="ChEBI" id="CHEBI:16004"/>
        <dbReference type="ChEBI" id="CHEBI:17499"/>
    </reaction>
</comment>
<dbReference type="PROSITE" id="PS51379">
    <property type="entry name" value="4FE4S_FER_2"/>
    <property type="match status" value="2"/>
</dbReference>
<protein>
    <recommendedName>
        <fullName evidence="6">Glycolate oxidase iron-sulfur subunit</fullName>
        <ecNumber evidence="6">1.1.99.14</ecNumber>
    </recommendedName>
</protein>
<reference evidence="8 9" key="1">
    <citation type="submission" date="2016-10" db="EMBL/GenBank/DDBJ databases">
        <title>The whole genome sequencing and assembly of Aeribacillus pallidus KCTC3564 strain.</title>
        <authorList>
            <person name="Lee Y.-J."/>
            <person name="Park M.-K."/>
            <person name="Yi H."/>
            <person name="Bahn Y.-S."/>
            <person name="Kim J.F."/>
            <person name="Lee D.-W."/>
        </authorList>
    </citation>
    <scope>NUCLEOTIDE SEQUENCE [LARGE SCALE GENOMIC DNA]</scope>
    <source>
        <strain evidence="8 9">KCTC3564</strain>
    </source>
</reference>
<name>A0A223E5Y3_9BACI</name>
<dbReference type="PANTHER" id="PTHR32479:SF17">
    <property type="entry name" value="GLYCOLATE OXIDASE IRON-SULFUR SUBUNIT"/>
    <property type="match status" value="1"/>
</dbReference>
<evidence type="ECO:0000256" key="6">
    <source>
        <dbReference type="PIRNR" id="PIRNR000139"/>
    </source>
</evidence>
<evidence type="ECO:0000256" key="5">
    <source>
        <dbReference type="ARBA" id="ARBA00023014"/>
    </source>
</evidence>
<comment type="function">
    <text evidence="6">Component of a complex that catalyzes the oxidation of glycolate to glyoxylate.</text>
</comment>
<dbReference type="GO" id="GO:0051539">
    <property type="term" value="F:4 iron, 4 sulfur cluster binding"/>
    <property type="evidence" value="ECO:0007669"/>
    <property type="project" value="UniProtKB-UniRule"/>
</dbReference>
<dbReference type="Proteomes" id="UP000214606">
    <property type="component" value="Chromosome"/>
</dbReference>
<dbReference type="KEGG" id="apak:AP3564_10935"/>
<keyword evidence="3" id="KW-0677">Repeat</keyword>
<dbReference type="GO" id="GO:0019154">
    <property type="term" value="F:glycolate dehydrogenase activity"/>
    <property type="evidence" value="ECO:0007669"/>
    <property type="project" value="UniProtKB-EC"/>
</dbReference>
<evidence type="ECO:0000256" key="3">
    <source>
        <dbReference type="ARBA" id="ARBA00022737"/>
    </source>
</evidence>
<evidence type="ECO:0000256" key="1">
    <source>
        <dbReference type="ARBA" id="ARBA00022485"/>
    </source>
</evidence>
<dbReference type="EC" id="1.1.99.14" evidence="6"/>
<feature type="domain" description="4Fe-4S ferredoxin-type" evidence="7">
    <location>
        <begin position="53"/>
        <end position="82"/>
    </location>
</feature>
<evidence type="ECO:0000259" key="7">
    <source>
        <dbReference type="PROSITE" id="PS51379"/>
    </source>
</evidence>
<dbReference type="InterPro" id="IPR004017">
    <property type="entry name" value="Cys_rich_dom"/>
</dbReference>
<sequence length="423" mass="47849">MNKHLAYEETIACVQCGYCLPSCPTYVTLGKERYSPRGRIHLVKMVAEGKLSLDDISDSLELCLGCRACEDVCPTNIKYGKIFESYKVEKTENEQMPFIEQFVMQKVLPNKFWMQILSHSLEWYQKTNMDKLVRKSSILSIFPEQIRTFEGITPSITSPKKKHRDSQVFKSKEKPKARVGFFTGCVMDVFFARVNDLSIKLLQYAGYEVVMIKEQTCCGALQHHSGDKSFAKKLAKQNIAVFEKHAVDYVVNSIGGCGAMLVEYDELLADEPEWVSRAEQFAEKSVDISVLLNKSSLPFVKEIKETVTYQPSCHLRNVQNVKHEPIELLTSIPGIRYLPLPDMEMCCGSAGIYNLVHYDTAMKILDEKMDNVKSVAPDIIVTSNPGCHLQMCLGVKRAGLEKKVKVLHLVELLAEACNIHETL</sequence>
<dbReference type="InterPro" id="IPR017896">
    <property type="entry name" value="4Fe4S_Fe-S-bd"/>
</dbReference>
<dbReference type="EMBL" id="CP017703">
    <property type="protein sequence ID" value="ASS90664.1"/>
    <property type="molecule type" value="Genomic_DNA"/>
</dbReference>
<organism evidence="8 9">
    <name type="scientific">Aeribacillus pallidus</name>
    <dbReference type="NCBI Taxonomy" id="33936"/>
    <lineage>
        <taxon>Bacteria</taxon>
        <taxon>Bacillati</taxon>
        <taxon>Bacillota</taxon>
        <taxon>Bacilli</taxon>
        <taxon>Bacillales</taxon>
        <taxon>Bacillaceae</taxon>
        <taxon>Aeribacillus</taxon>
    </lineage>
</organism>
<dbReference type="InterPro" id="IPR012257">
    <property type="entry name" value="Glc_ox_4Fe-4S"/>
</dbReference>
<dbReference type="Pfam" id="PF13183">
    <property type="entry name" value="Fer4_8"/>
    <property type="match status" value="1"/>
</dbReference>
<evidence type="ECO:0000313" key="9">
    <source>
        <dbReference type="Proteomes" id="UP000214606"/>
    </source>
</evidence>
<comment type="catalytic activity">
    <reaction evidence="6">
        <text>glycolate + A = glyoxylate + AH2</text>
        <dbReference type="Rhea" id="RHEA:21264"/>
        <dbReference type="ChEBI" id="CHEBI:13193"/>
        <dbReference type="ChEBI" id="CHEBI:17499"/>
        <dbReference type="ChEBI" id="CHEBI:29805"/>
        <dbReference type="ChEBI" id="CHEBI:36655"/>
        <dbReference type="EC" id="1.1.99.14"/>
    </reaction>
</comment>
<proteinExistence type="predicted"/>
<keyword evidence="5 6" id="KW-0411">Iron-sulfur</keyword>
<evidence type="ECO:0000256" key="2">
    <source>
        <dbReference type="ARBA" id="ARBA00022723"/>
    </source>
</evidence>
<dbReference type="Pfam" id="PF02754">
    <property type="entry name" value="CCG"/>
    <property type="match status" value="2"/>
</dbReference>
<dbReference type="RefSeq" id="WP_094245437.1">
    <property type="nucleotide sequence ID" value="NZ_CP017703.1"/>
</dbReference>
<keyword evidence="2 6" id="KW-0479">Metal-binding</keyword>
<keyword evidence="6" id="KW-0249">Electron transport</keyword>
<dbReference type="InterPro" id="IPR017900">
    <property type="entry name" value="4Fe4S_Fe_S_CS"/>
</dbReference>
<accession>A0A223E5Y3</accession>
<dbReference type="Gene3D" id="1.10.1060.10">
    <property type="entry name" value="Alpha-helical ferredoxin"/>
    <property type="match status" value="1"/>
</dbReference>
<keyword evidence="4 6" id="KW-0408">Iron</keyword>
<feature type="domain" description="4Fe-4S ferredoxin-type" evidence="7">
    <location>
        <begin position="3"/>
        <end position="32"/>
    </location>
</feature>
<comment type="cofactor">
    <cofactor evidence="6">
        <name>[4Fe-4S] cluster</name>
        <dbReference type="ChEBI" id="CHEBI:49883"/>
    </cofactor>
    <text evidence="6">Binds 2 [4Fe-4S] clusters.</text>
</comment>
<evidence type="ECO:0000313" key="8">
    <source>
        <dbReference type="EMBL" id="ASS90664.1"/>
    </source>
</evidence>
<gene>
    <name evidence="8" type="ORF">AP3564_10935</name>
</gene>
<dbReference type="PIRSF" id="PIRSF000139">
    <property type="entry name" value="Glc_ox_4Fe-4S"/>
    <property type="match status" value="1"/>
</dbReference>
<dbReference type="PANTHER" id="PTHR32479">
    <property type="entry name" value="GLYCOLATE OXIDASE IRON-SULFUR SUBUNIT"/>
    <property type="match status" value="1"/>
</dbReference>
<dbReference type="InterPro" id="IPR009051">
    <property type="entry name" value="Helical_ferredxn"/>
</dbReference>
<dbReference type="PROSITE" id="PS00198">
    <property type="entry name" value="4FE4S_FER_1"/>
    <property type="match status" value="1"/>
</dbReference>
<dbReference type="GO" id="GO:0046872">
    <property type="term" value="F:metal ion binding"/>
    <property type="evidence" value="ECO:0007669"/>
    <property type="project" value="UniProtKB-UniRule"/>
</dbReference>
<keyword evidence="1 6" id="KW-0004">4Fe-4S</keyword>
<evidence type="ECO:0000256" key="4">
    <source>
        <dbReference type="ARBA" id="ARBA00023004"/>
    </source>
</evidence>
<keyword evidence="6" id="KW-0813">Transport</keyword>